<dbReference type="PANTHER" id="PTHR10083">
    <property type="entry name" value="KUNITZ-TYPE PROTEASE INHIBITOR-RELATED"/>
    <property type="match status" value="1"/>
</dbReference>
<evidence type="ECO:0000256" key="4">
    <source>
        <dbReference type="SAM" id="MobiDB-lite"/>
    </source>
</evidence>
<feature type="signal peptide" evidence="5">
    <location>
        <begin position="1"/>
        <end position="23"/>
    </location>
</feature>
<dbReference type="PROSITE" id="PS50279">
    <property type="entry name" value="BPTI_KUNITZ_2"/>
    <property type="match status" value="7"/>
</dbReference>
<feature type="region of interest" description="Disordered" evidence="4">
    <location>
        <begin position="536"/>
        <end position="555"/>
    </location>
</feature>
<dbReference type="GO" id="GO:0005615">
    <property type="term" value="C:extracellular space"/>
    <property type="evidence" value="ECO:0007669"/>
    <property type="project" value="TreeGrafter"/>
</dbReference>
<feature type="domain" description="BPTI/Kunitz inhibitor" evidence="6">
    <location>
        <begin position="778"/>
        <end position="828"/>
    </location>
</feature>
<feature type="domain" description="BPTI/Kunitz inhibitor" evidence="6">
    <location>
        <begin position="719"/>
        <end position="769"/>
    </location>
</feature>
<evidence type="ECO:0000256" key="5">
    <source>
        <dbReference type="SAM" id="SignalP"/>
    </source>
</evidence>
<accession>A0A0K2TNS4</accession>
<feature type="compositionally biased region" description="Polar residues" evidence="4">
    <location>
        <begin position="536"/>
        <end position="546"/>
    </location>
</feature>
<dbReference type="PRINTS" id="PR00759">
    <property type="entry name" value="BASICPTASE"/>
</dbReference>
<dbReference type="CDD" id="cd00109">
    <property type="entry name" value="Kunitz-type"/>
    <property type="match status" value="7"/>
</dbReference>
<organism evidence="7">
    <name type="scientific">Lepeophtheirus salmonis</name>
    <name type="common">Salmon louse</name>
    <name type="synonym">Caligus salmonis</name>
    <dbReference type="NCBI Taxonomy" id="72036"/>
    <lineage>
        <taxon>Eukaryota</taxon>
        <taxon>Metazoa</taxon>
        <taxon>Ecdysozoa</taxon>
        <taxon>Arthropoda</taxon>
        <taxon>Crustacea</taxon>
        <taxon>Multicrustacea</taxon>
        <taxon>Hexanauplia</taxon>
        <taxon>Copepoda</taxon>
        <taxon>Siphonostomatoida</taxon>
        <taxon>Caligidae</taxon>
        <taxon>Lepeophtheirus</taxon>
    </lineage>
</organism>
<evidence type="ECO:0000256" key="3">
    <source>
        <dbReference type="ARBA" id="ARBA00023157"/>
    </source>
</evidence>
<feature type="compositionally biased region" description="Polar residues" evidence="4">
    <location>
        <begin position="578"/>
        <end position="596"/>
    </location>
</feature>
<dbReference type="Pfam" id="PF00014">
    <property type="entry name" value="Kunitz_BPTI"/>
    <property type="match status" value="8"/>
</dbReference>
<dbReference type="Gene3D" id="4.10.410.10">
    <property type="entry name" value="Pancreatic trypsin inhibitor Kunitz domain"/>
    <property type="match status" value="8"/>
</dbReference>
<evidence type="ECO:0000313" key="7">
    <source>
        <dbReference type="EMBL" id="CDW27076.1"/>
    </source>
</evidence>
<dbReference type="GO" id="GO:0004867">
    <property type="term" value="F:serine-type endopeptidase inhibitor activity"/>
    <property type="evidence" value="ECO:0007669"/>
    <property type="project" value="UniProtKB-KW"/>
</dbReference>
<feature type="domain" description="BPTI/Kunitz inhibitor" evidence="6">
    <location>
        <begin position="258"/>
        <end position="309"/>
    </location>
</feature>
<feature type="region of interest" description="Disordered" evidence="4">
    <location>
        <begin position="636"/>
        <end position="680"/>
    </location>
</feature>
<feature type="domain" description="BPTI/Kunitz inhibitor" evidence="6">
    <location>
        <begin position="29"/>
        <end position="79"/>
    </location>
</feature>
<feature type="domain" description="BPTI/Kunitz inhibitor" evidence="6">
    <location>
        <begin position="134"/>
        <end position="184"/>
    </location>
</feature>
<proteinExistence type="predicted"/>
<dbReference type="SUPFAM" id="SSF57362">
    <property type="entry name" value="BPTI-like"/>
    <property type="match status" value="8"/>
</dbReference>
<evidence type="ECO:0000259" key="6">
    <source>
        <dbReference type="PROSITE" id="PS50279"/>
    </source>
</evidence>
<feature type="region of interest" description="Disordered" evidence="4">
    <location>
        <begin position="562"/>
        <end position="604"/>
    </location>
</feature>
<feature type="compositionally biased region" description="Polar residues" evidence="4">
    <location>
        <begin position="562"/>
        <end position="571"/>
    </location>
</feature>
<protein>
    <submittedName>
        <fullName evidence="7">Papilinlike [Aplysia californica]</fullName>
    </submittedName>
</protein>
<dbReference type="EMBL" id="HACA01009715">
    <property type="protein sequence ID" value="CDW27076.1"/>
    <property type="molecule type" value="Transcribed_RNA"/>
</dbReference>
<feature type="domain" description="BPTI/Kunitz inhibitor" evidence="6">
    <location>
        <begin position="405"/>
        <end position="455"/>
    </location>
</feature>
<reference evidence="7" key="1">
    <citation type="submission" date="2014-05" db="EMBL/GenBank/DDBJ databases">
        <authorList>
            <person name="Chronopoulou M."/>
        </authorList>
    </citation>
    <scope>NUCLEOTIDE SEQUENCE</scope>
    <source>
        <tissue evidence="7">Whole organism</tissue>
    </source>
</reference>
<evidence type="ECO:0000256" key="1">
    <source>
        <dbReference type="ARBA" id="ARBA00022690"/>
    </source>
</evidence>
<keyword evidence="1" id="KW-0646">Protease inhibitor</keyword>
<dbReference type="InterPro" id="IPR036880">
    <property type="entry name" value="Kunitz_BPTI_sf"/>
</dbReference>
<dbReference type="InterPro" id="IPR050098">
    <property type="entry name" value="TFPI/VKTCI-like"/>
</dbReference>
<feature type="compositionally biased region" description="Polar residues" evidence="4">
    <location>
        <begin position="653"/>
        <end position="663"/>
    </location>
</feature>
<dbReference type="PROSITE" id="PS00280">
    <property type="entry name" value="BPTI_KUNITZ_1"/>
    <property type="match status" value="5"/>
</dbReference>
<dbReference type="AlphaFoldDB" id="A0A0K2TNS4"/>
<dbReference type="PANTHER" id="PTHR10083:SF374">
    <property type="entry name" value="BPTI_KUNITZ INHIBITOR DOMAIN-CONTAINING PROTEIN"/>
    <property type="match status" value="1"/>
</dbReference>
<keyword evidence="2" id="KW-0722">Serine protease inhibitor</keyword>
<sequence>MDTSNSAMICFILGVILIDLSDGILKSTCTLNKDPGTCAKNITQYYFNKDLKSCESFTWGGCEGNKNRFDTVLECNDVCQPSSKELYNHPELSQKKKTQESSDEDYDYYNLNFIQENKNEEVARNISDRDGSICGLPVEIGNCTKHSPRFFYNMQSGSCQFFIWKGCVKNENNFISIKKCLDKCHGVVKKESSITQVTSQCTLPPKNPSCHELRSKFFYNPKKNKCVKRLHCKDNPNGYDSLKICLRQCKPSLNINRCFEPRDPGTCTKNFRLKFYFDSKQNKCLKFYYSGCNGNGNRFDSITNCVLSCKLKEQFSFQGVGRAVKYLNYLLDPKLLIIATPTYDTCSLQSETGPCEESVVQYFHNAKTGKCETFVYGGCYGNGNNFDSMKSCEEHCIQNSYNDACLVEKRRGYCLKKKVAYHYDKNQQKCLSFIYGGCGGNANRFSTMDQCQKTCTPIKALSSASIYTYRNGLTNQFMERGNKYLRNPRLGQHLPRKTFPSSDSRIKQLLLYPLPKGRSNGHPFLLSQYINRKTFSSPEQEDSSSGYPFPRSQYNDRKTFSNMEQEENSNIHPFPPSQYINRKTFSSPGQEDSTNGHLFPPSQYINRKTFTSTEREDSSNLHPFPIGQYINRKTFSNPEQEDSSNEHPFPPNQYINKKTFSSPEQEDSGNGHPFPRSQYNNRKTFSSLEQEDSTNGNPFQPSNYIDLKAFSSPEQEEICLRPKFIGPCQNFVKRFYYNANSTKCESFYFGGCFDNGNHFKELESCINHCAINEYPKSCIEPQDVGECKEKIKKFYYEKDTGACHSFIYSGCGGNTNRFDSQRDCERICSPYFVEKEEERVEFHNQKESKDINLKKWKNNNPLEAH</sequence>
<dbReference type="FunFam" id="4.10.410.10:FF:000020">
    <property type="entry name" value="Collagen, type VI, alpha 3"/>
    <property type="match status" value="2"/>
</dbReference>
<dbReference type="OrthoDB" id="4473401at2759"/>
<dbReference type="SMART" id="SM00131">
    <property type="entry name" value="KU"/>
    <property type="match status" value="8"/>
</dbReference>
<feature type="chain" id="PRO_5005488026" evidence="5">
    <location>
        <begin position="24"/>
        <end position="865"/>
    </location>
</feature>
<keyword evidence="5" id="KW-0732">Signal</keyword>
<dbReference type="InterPro" id="IPR020901">
    <property type="entry name" value="Prtase_inh_Kunz-CS"/>
</dbReference>
<evidence type="ECO:0000256" key="2">
    <source>
        <dbReference type="ARBA" id="ARBA00022900"/>
    </source>
</evidence>
<feature type="domain" description="BPTI/Kunitz inhibitor" evidence="6">
    <location>
        <begin position="346"/>
        <end position="396"/>
    </location>
</feature>
<name>A0A0K2TNS4_LEPSM</name>
<keyword evidence="3" id="KW-1015">Disulfide bond</keyword>
<dbReference type="InterPro" id="IPR002223">
    <property type="entry name" value="Kunitz_BPTI"/>
</dbReference>